<dbReference type="InterPro" id="IPR006683">
    <property type="entry name" value="Thioestr_dom"/>
</dbReference>
<feature type="domain" description="Thioesterase" evidence="1">
    <location>
        <begin position="20"/>
        <end position="103"/>
    </location>
</feature>
<sequence length="120" mass="12577">MDGVEVGLQAEEHLANDNLGIVHGGAMMTFADMALGCGVGHALRKGEPLGDPAHSRFVTAQLQVHFVSAAQVGEFILCRPEVVRATSSMVFMRGLIEAAGRTVASVDGIFKLLGTSKARA</sequence>
<organism evidence="2 3">
    <name type="scientific">Novosphingobium malaysiense</name>
    <dbReference type="NCBI Taxonomy" id="1348853"/>
    <lineage>
        <taxon>Bacteria</taxon>
        <taxon>Pseudomonadati</taxon>
        <taxon>Pseudomonadota</taxon>
        <taxon>Alphaproteobacteria</taxon>
        <taxon>Sphingomonadales</taxon>
        <taxon>Sphingomonadaceae</taxon>
        <taxon>Novosphingobium</taxon>
    </lineage>
</organism>
<keyword evidence="3" id="KW-1185">Reference proteome</keyword>
<dbReference type="AlphaFoldDB" id="A0A0B1ZPS7"/>
<dbReference type="Proteomes" id="UP000031057">
    <property type="component" value="Unassembled WGS sequence"/>
</dbReference>
<accession>A0A0B1ZPS7</accession>
<dbReference type="SUPFAM" id="SSF54637">
    <property type="entry name" value="Thioesterase/thiol ester dehydrase-isomerase"/>
    <property type="match status" value="1"/>
</dbReference>
<dbReference type="STRING" id="1348853.LK12_09795"/>
<comment type="caution">
    <text evidence="2">The sequence shown here is derived from an EMBL/GenBank/DDBJ whole genome shotgun (WGS) entry which is preliminary data.</text>
</comment>
<protein>
    <recommendedName>
        <fullName evidence="1">Thioesterase domain-containing protein</fullName>
    </recommendedName>
</protein>
<dbReference type="GO" id="GO:0016790">
    <property type="term" value="F:thiolester hydrolase activity"/>
    <property type="evidence" value="ECO:0007669"/>
    <property type="project" value="UniProtKB-ARBA"/>
</dbReference>
<reference evidence="2 3" key="1">
    <citation type="submission" date="2014-10" db="EMBL/GenBank/DDBJ databases">
        <title>Genome sequence of Novosphingobium malaysiense MUSC 273(T).</title>
        <authorList>
            <person name="Lee L.-H."/>
        </authorList>
    </citation>
    <scope>NUCLEOTIDE SEQUENCE [LARGE SCALE GENOMIC DNA]</scope>
    <source>
        <strain evidence="2 3">MUSC 273</strain>
    </source>
</reference>
<evidence type="ECO:0000313" key="2">
    <source>
        <dbReference type="EMBL" id="KHK91192.1"/>
    </source>
</evidence>
<dbReference type="Pfam" id="PF03061">
    <property type="entry name" value="4HBT"/>
    <property type="match status" value="1"/>
</dbReference>
<evidence type="ECO:0000259" key="1">
    <source>
        <dbReference type="Pfam" id="PF03061"/>
    </source>
</evidence>
<dbReference type="Gene3D" id="3.10.129.10">
    <property type="entry name" value="Hotdog Thioesterase"/>
    <property type="match status" value="1"/>
</dbReference>
<evidence type="ECO:0000313" key="3">
    <source>
        <dbReference type="Proteomes" id="UP000031057"/>
    </source>
</evidence>
<dbReference type="CDD" id="cd03443">
    <property type="entry name" value="PaaI_thioesterase"/>
    <property type="match status" value="1"/>
</dbReference>
<proteinExistence type="predicted"/>
<dbReference type="EMBL" id="JTDI01000003">
    <property type="protein sequence ID" value="KHK91192.1"/>
    <property type="molecule type" value="Genomic_DNA"/>
</dbReference>
<gene>
    <name evidence="2" type="ORF">LK12_09795</name>
</gene>
<name>A0A0B1ZPS7_9SPHN</name>
<dbReference type="InterPro" id="IPR029069">
    <property type="entry name" value="HotDog_dom_sf"/>
</dbReference>